<name>A0A1A9VTD3_GLOAU</name>
<reference evidence="1" key="2">
    <citation type="submission" date="2020-05" db="UniProtKB">
        <authorList>
            <consortium name="EnsemblMetazoa"/>
        </authorList>
    </citation>
    <scope>IDENTIFICATION</scope>
    <source>
        <strain evidence="1">TTRI</strain>
    </source>
</reference>
<dbReference type="EnsemblMetazoa" id="GAUT046891-RA">
    <property type="protein sequence ID" value="GAUT046891-PA"/>
    <property type="gene ID" value="GAUT046891"/>
</dbReference>
<dbReference type="AlphaFoldDB" id="A0A1A9VTD3"/>
<accession>A0A1A9VTD3</accession>
<organism evidence="1 2">
    <name type="scientific">Glossina austeni</name>
    <name type="common">Savannah tsetse fly</name>
    <dbReference type="NCBI Taxonomy" id="7395"/>
    <lineage>
        <taxon>Eukaryota</taxon>
        <taxon>Metazoa</taxon>
        <taxon>Ecdysozoa</taxon>
        <taxon>Arthropoda</taxon>
        <taxon>Hexapoda</taxon>
        <taxon>Insecta</taxon>
        <taxon>Pterygota</taxon>
        <taxon>Neoptera</taxon>
        <taxon>Endopterygota</taxon>
        <taxon>Diptera</taxon>
        <taxon>Brachycera</taxon>
        <taxon>Muscomorpha</taxon>
        <taxon>Hippoboscoidea</taxon>
        <taxon>Glossinidae</taxon>
        <taxon>Glossina</taxon>
    </lineage>
</organism>
<reference evidence="2" key="1">
    <citation type="submission" date="2014-05" db="EMBL/GenBank/DDBJ databases">
        <authorList>
            <person name="Aksoy S."/>
            <person name="Warren W."/>
            <person name="Wilson R.K."/>
        </authorList>
    </citation>
    <scope>NUCLEOTIDE SEQUENCE [LARGE SCALE GENOMIC DNA]</scope>
    <source>
        <strain evidence="2">TTRI</strain>
    </source>
</reference>
<evidence type="ECO:0000313" key="1">
    <source>
        <dbReference type="EnsemblMetazoa" id="GAUT030400-PA"/>
    </source>
</evidence>
<dbReference type="Proteomes" id="UP000078200">
    <property type="component" value="Unassembled WGS sequence"/>
</dbReference>
<dbReference type="VEuPathDB" id="VectorBase:GAUT046891"/>
<protein>
    <submittedName>
        <fullName evidence="1">Uncharacterized protein</fullName>
    </submittedName>
</protein>
<proteinExistence type="predicted"/>
<evidence type="ECO:0000313" key="2">
    <source>
        <dbReference type="Proteomes" id="UP000078200"/>
    </source>
</evidence>
<sequence>MGGGNDDSVGESSPMIFSTLKKCLRNYRLPLPLDAERPLLLDAIQTLPWVLLIQFQFLIEVKTCIPLADFSNVYNNSLKNSKISTMTSTSLEGGLENLADLRIAACQKLSR</sequence>
<keyword evidence="2" id="KW-1185">Reference proteome</keyword>
<dbReference type="VEuPathDB" id="VectorBase:GAUT030400"/>
<dbReference type="EnsemblMetazoa" id="GAUT030400-RA">
    <property type="protein sequence ID" value="GAUT030400-PA"/>
    <property type="gene ID" value="GAUT030400"/>
</dbReference>